<evidence type="ECO:0000313" key="1">
    <source>
        <dbReference type="EMBL" id="GMG37352.1"/>
    </source>
</evidence>
<proteinExistence type="predicted"/>
<dbReference type="AlphaFoldDB" id="A0AAN4YXB0"/>
<accession>A0AAN4YXB0</accession>
<comment type="caution">
    <text evidence="1">The sequence shown here is derived from an EMBL/GenBank/DDBJ whole genome shotgun (WGS) entry which is preliminary data.</text>
</comment>
<organism evidence="1 2">
    <name type="scientific">Aspergillus oryzae</name>
    <name type="common">Yellow koji mold</name>
    <dbReference type="NCBI Taxonomy" id="5062"/>
    <lineage>
        <taxon>Eukaryota</taxon>
        <taxon>Fungi</taxon>
        <taxon>Dikarya</taxon>
        <taxon>Ascomycota</taxon>
        <taxon>Pezizomycotina</taxon>
        <taxon>Eurotiomycetes</taxon>
        <taxon>Eurotiomycetidae</taxon>
        <taxon>Eurotiales</taxon>
        <taxon>Aspergillaceae</taxon>
        <taxon>Aspergillus</taxon>
        <taxon>Aspergillus subgen. Circumdati</taxon>
    </lineage>
</organism>
<protein>
    <submittedName>
        <fullName evidence="1">Unnamed protein product</fullName>
    </submittedName>
</protein>
<reference evidence="1" key="1">
    <citation type="submission" date="2023-04" db="EMBL/GenBank/DDBJ databases">
        <title>Aspergillus oryzae NBRC 4228.</title>
        <authorList>
            <person name="Ichikawa N."/>
            <person name="Sato H."/>
            <person name="Tonouchi N."/>
        </authorList>
    </citation>
    <scope>NUCLEOTIDE SEQUENCE</scope>
    <source>
        <strain evidence="1">NBRC 4228</strain>
    </source>
</reference>
<dbReference type="EMBL" id="BSYA01000236">
    <property type="protein sequence ID" value="GMG37352.1"/>
    <property type="molecule type" value="Genomic_DNA"/>
</dbReference>
<gene>
    <name evidence="1" type="ORF">Aory04_001223200</name>
</gene>
<sequence length="127" mass="13910">MVNTDHAKRGALRPRRQSDGYCGLVESSGDIVHGNRIVGVSAASRVKSVGCTSEKSNGQKRDSRVGAHVANDRQTAVRGRKRFNVDKWGNRLARKIDAVDEDICVDNLLERTACFDALTLSSLEIEV</sequence>
<name>A0AAN4YXB0_ASPOZ</name>
<dbReference type="Proteomes" id="UP001165205">
    <property type="component" value="Unassembled WGS sequence"/>
</dbReference>
<evidence type="ECO:0000313" key="2">
    <source>
        <dbReference type="Proteomes" id="UP001165205"/>
    </source>
</evidence>